<accession>A0A3S5AAX5</accession>
<reference evidence="2" key="1">
    <citation type="submission" date="2018-11" db="EMBL/GenBank/DDBJ databases">
        <authorList>
            <consortium name="Pathogen Informatics"/>
        </authorList>
    </citation>
    <scope>NUCLEOTIDE SEQUENCE</scope>
</reference>
<keyword evidence="1" id="KW-0812">Transmembrane</keyword>
<feature type="transmembrane region" description="Helical" evidence="1">
    <location>
        <begin position="122"/>
        <end position="146"/>
    </location>
</feature>
<keyword evidence="3" id="KW-1185">Reference proteome</keyword>
<dbReference type="AlphaFoldDB" id="A0A3S5AAX5"/>
<comment type="caution">
    <text evidence="2">The sequence shown here is derived from an EMBL/GenBank/DDBJ whole genome shotgun (WGS) entry which is preliminary data.</text>
</comment>
<gene>
    <name evidence="2" type="ORF">PXEA_LOCUS17882</name>
</gene>
<keyword evidence="1" id="KW-0472">Membrane</keyword>
<evidence type="ECO:0000256" key="1">
    <source>
        <dbReference type="SAM" id="Phobius"/>
    </source>
</evidence>
<keyword evidence="1" id="KW-1133">Transmembrane helix</keyword>
<dbReference type="Proteomes" id="UP000784294">
    <property type="component" value="Unassembled WGS sequence"/>
</dbReference>
<evidence type="ECO:0000313" key="3">
    <source>
        <dbReference type="Proteomes" id="UP000784294"/>
    </source>
</evidence>
<proteinExistence type="predicted"/>
<protein>
    <submittedName>
        <fullName evidence="2">Uncharacterized protein</fullName>
    </submittedName>
</protein>
<organism evidence="2 3">
    <name type="scientific">Protopolystoma xenopodis</name>
    <dbReference type="NCBI Taxonomy" id="117903"/>
    <lineage>
        <taxon>Eukaryota</taxon>
        <taxon>Metazoa</taxon>
        <taxon>Spiralia</taxon>
        <taxon>Lophotrochozoa</taxon>
        <taxon>Platyhelminthes</taxon>
        <taxon>Monogenea</taxon>
        <taxon>Polyopisthocotylea</taxon>
        <taxon>Polystomatidea</taxon>
        <taxon>Polystomatidae</taxon>
        <taxon>Protopolystoma</taxon>
    </lineage>
</organism>
<evidence type="ECO:0000313" key="2">
    <source>
        <dbReference type="EMBL" id="VEL24442.1"/>
    </source>
</evidence>
<dbReference type="EMBL" id="CAAALY010067773">
    <property type="protein sequence ID" value="VEL24442.1"/>
    <property type="molecule type" value="Genomic_DNA"/>
</dbReference>
<sequence>MSTLAQLGMPANSWIAFYADFTFSQVKNKTVVLGDGIMSLPNQADSNESGIYRDQPLTPGAIYQISAVVQSSIDGATVTSPPLQAVITMPIVGTEVMITTPLVTETVIELVTTDTPTSTNTAALGGALGAVILLLLVLVVAILLWWRGCCGRTKVGQELVGEHGNNEFIYFI</sequence>
<name>A0A3S5AAX5_9PLAT</name>